<feature type="region of interest" description="Disordered" evidence="1">
    <location>
        <begin position="169"/>
        <end position="193"/>
    </location>
</feature>
<dbReference type="OrthoDB" id="9818244at2"/>
<dbReference type="RefSeq" id="WP_139758207.1">
    <property type="nucleotide sequence ID" value="NZ_CP039853.1"/>
</dbReference>
<evidence type="ECO:0000256" key="1">
    <source>
        <dbReference type="SAM" id="MobiDB-lite"/>
    </source>
</evidence>
<name>A0A5B7YJP8_9ALTE</name>
<keyword evidence="3" id="KW-1185">Reference proteome</keyword>
<sequence length="412" mass="44874">MSNTNNHDESLGDVDSVEESFEELIEQLDKEANSKSNPEEEHSSVTQSPGESINEPALDMDEGQISSNEFESLMAEMAEYDSKAESLPEDNAINEVGDTDGITQQISEDDSVQIPENENENEDESSDSSDVSEINSFNQEDNVRSSFEQNLDFDQDDLDKEFINTSEDVTITENESANDAVERQNEYQMQSGPNNSEELVQYLNSLNASQSQQTNRHQAAPGASLSQGYTQGKNVGGALVDISSTVAGAAFGLTGALIKGAGSAAKNGILRLSGSPSKNDDTAQETVATLENIVPNYSGDNDVFEEQLDSLAETLQTIGAQQPSERNIDEMKDVIGDIQSELEKSDENFQAATVSKIEEALHSIKEDPVTHPDEQSELDDKTKALQELIEKVLESIKKMFGKNSSDTAEMSN</sequence>
<evidence type="ECO:0000313" key="3">
    <source>
        <dbReference type="Proteomes" id="UP000304912"/>
    </source>
</evidence>
<evidence type="ECO:0000313" key="2">
    <source>
        <dbReference type="EMBL" id="QCZ95520.1"/>
    </source>
</evidence>
<feature type="compositionally biased region" description="Acidic residues" evidence="1">
    <location>
        <begin position="11"/>
        <end position="26"/>
    </location>
</feature>
<feature type="compositionally biased region" description="Acidic residues" evidence="1">
    <location>
        <begin position="107"/>
        <end position="127"/>
    </location>
</feature>
<proteinExistence type="predicted"/>
<feature type="region of interest" description="Disordered" evidence="1">
    <location>
        <begin position="1"/>
        <end position="157"/>
    </location>
</feature>
<dbReference type="Proteomes" id="UP000304912">
    <property type="component" value="Plasmid plas12"/>
</dbReference>
<feature type="compositionally biased region" description="Basic and acidic residues" evidence="1">
    <location>
        <begin position="27"/>
        <end position="43"/>
    </location>
</feature>
<protein>
    <submittedName>
        <fullName evidence="2">Uncharacterized protein</fullName>
    </submittedName>
</protein>
<feature type="compositionally biased region" description="Polar residues" evidence="1">
    <location>
        <begin position="137"/>
        <end position="149"/>
    </location>
</feature>
<accession>A0A5B7YJP8</accession>
<keyword evidence="2" id="KW-0614">Plasmid</keyword>
<feature type="compositionally biased region" description="Basic and acidic residues" evidence="1">
    <location>
        <begin position="1"/>
        <end position="10"/>
    </location>
</feature>
<geneLocation type="plasmid" evidence="2 3">
    <name>plas12</name>
</geneLocation>
<gene>
    <name evidence="2" type="ORF">FBQ74_18540</name>
</gene>
<dbReference type="AlphaFoldDB" id="A0A5B7YJP8"/>
<dbReference type="KEGG" id="salk:FBQ74_18540"/>
<reference evidence="2 3" key="1">
    <citation type="submission" date="2019-04" db="EMBL/GenBank/DDBJ databases">
        <title>Salinimonas iocasae sp. nov., a halophilic bacterium isolated from the outer tube casing of tubeworms in Okinawa Trough.</title>
        <authorList>
            <person name="Zhang H."/>
            <person name="Wang H."/>
            <person name="Li C."/>
        </authorList>
    </citation>
    <scope>NUCLEOTIDE SEQUENCE [LARGE SCALE GENOMIC DNA]</scope>
    <source>
        <strain evidence="2 3">KX18D6</strain>
        <plasmid evidence="2 3">plas12</plasmid>
    </source>
</reference>
<dbReference type="EMBL" id="CP039853">
    <property type="protein sequence ID" value="QCZ95520.1"/>
    <property type="molecule type" value="Genomic_DNA"/>
</dbReference>
<organism evidence="2 3">
    <name type="scientific">Salinimonas iocasae</name>
    <dbReference type="NCBI Taxonomy" id="2572577"/>
    <lineage>
        <taxon>Bacteria</taxon>
        <taxon>Pseudomonadati</taxon>
        <taxon>Pseudomonadota</taxon>
        <taxon>Gammaproteobacteria</taxon>
        <taxon>Alteromonadales</taxon>
        <taxon>Alteromonadaceae</taxon>
        <taxon>Alteromonas/Salinimonas group</taxon>
        <taxon>Salinimonas</taxon>
    </lineage>
</organism>